<dbReference type="EMBL" id="BJCD01000032">
    <property type="protein sequence ID" value="GDZ93123.1"/>
    <property type="molecule type" value="Genomic_DNA"/>
</dbReference>
<name>A0A4P5ZCB9_PLAAG</name>
<dbReference type="AlphaFoldDB" id="A0A4P5ZCB9"/>
<proteinExistence type="predicted"/>
<evidence type="ECO:0000313" key="2">
    <source>
        <dbReference type="Proteomes" id="UP000299794"/>
    </source>
</evidence>
<evidence type="ECO:0000313" key="1">
    <source>
        <dbReference type="EMBL" id="GDZ93123.1"/>
    </source>
</evidence>
<accession>A0A4P5ZCB9</accession>
<dbReference type="Proteomes" id="UP000299794">
    <property type="component" value="Unassembled WGS sequence"/>
</dbReference>
<sequence>MHGGLGGAVPVFPAITEIGVAQNAERITEAATNAAISAEQLDRSIRSISTITQQADEITHEVMHSPNK</sequence>
<protein>
    <submittedName>
        <fullName evidence="1">Putative methyl-accepting chemotaxis protein</fullName>
    </submittedName>
</protein>
<comment type="caution">
    <text evidence="1">The sequence shown here is derived from an EMBL/GenBank/DDBJ whole genome shotgun (WGS) entry which is preliminary data.</text>
</comment>
<organism evidence="1 2">
    <name type="scientific">Planktothrix agardhii CCAP 1459/11A</name>
    <dbReference type="NCBI Taxonomy" id="282420"/>
    <lineage>
        <taxon>Bacteria</taxon>
        <taxon>Bacillati</taxon>
        <taxon>Cyanobacteriota</taxon>
        <taxon>Cyanophyceae</taxon>
        <taxon>Oscillatoriophycideae</taxon>
        <taxon>Oscillatoriales</taxon>
        <taxon>Microcoleaceae</taxon>
        <taxon>Planktothrix</taxon>
    </lineage>
</organism>
<reference evidence="2" key="1">
    <citation type="submission" date="2019-02" db="EMBL/GenBank/DDBJ databases">
        <title>Draft genome sequence of Planktothrix agardhii NIES-905.</title>
        <authorList>
            <person name="Yamaguchi H."/>
            <person name="Suzuki S."/>
            <person name="Kawachi M."/>
        </authorList>
    </citation>
    <scope>NUCLEOTIDE SEQUENCE [LARGE SCALE GENOMIC DNA]</scope>
    <source>
        <strain evidence="2">CCAP 1459/11A</strain>
    </source>
</reference>
<gene>
    <name evidence="1" type="ORF">PA905_09580</name>
</gene>